<keyword evidence="1" id="KW-0479">Metal-binding</keyword>
<dbReference type="AlphaFoldDB" id="A0AAV8VYT2"/>
<organism evidence="5 6">
    <name type="scientific">Exocentrus adspersus</name>
    <dbReference type="NCBI Taxonomy" id="1586481"/>
    <lineage>
        <taxon>Eukaryota</taxon>
        <taxon>Metazoa</taxon>
        <taxon>Ecdysozoa</taxon>
        <taxon>Arthropoda</taxon>
        <taxon>Hexapoda</taxon>
        <taxon>Insecta</taxon>
        <taxon>Pterygota</taxon>
        <taxon>Neoptera</taxon>
        <taxon>Endopterygota</taxon>
        <taxon>Coleoptera</taxon>
        <taxon>Polyphaga</taxon>
        <taxon>Cucujiformia</taxon>
        <taxon>Chrysomeloidea</taxon>
        <taxon>Cerambycidae</taxon>
        <taxon>Lamiinae</taxon>
        <taxon>Acanthocinini</taxon>
        <taxon>Exocentrus</taxon>
    </lineage>
</organism>
<feature type="domain" description="FLYWCH-type" evidence="4">
    <location>
        <begin position="17"/>
        <end position="75"/>
    </location>
</feature>
<comment type="caution">
    <text evidence="5">The sequence shown here is derived from an EMBL/GenBank/DDBJ whole genome shotgun (WGS) entry which is preliminary data.</text>
</comment>
<dbReference type="EMBL" id="JANEYG010000021">
    <property type="protein sequence ID" value="KAJ8919040.1"/>
    <property type="molecule type" value="Genomic_DNA"/>
</dbReference>
<evidence type="ECO:0000259" key="4">
    <source>
        <dbReference type="Pfam" id="PF04500"/>
    </source>
</evidence>
<dbReference type="Pfam" id="PF04500">
    <property type="entry name" value="FLYWCH"/>
    <property type="match status" value="1"/>
</dbReference>
<evidence type="ECO:0000313" key="6">
    <source>
        <dbReference type="Proteomes" id="UP001159042"/>
    </source>
</evidence>
<dbReference type="Proteomes" id="UP001159042">
    <property type="component" value="Unassembled WGS sequence"/>
</dbReference>
<keyword evidence="3" id="KW-0862">Zinc</keyword>
<keyword evidence="6" id="KW-1185">Reference proteome</keyword>
<evidence type="ECO:0000256" key="1">
    <source>
        <dbReference type="ARBA" id="ARBA00022723"/>
    </source>
</evidence>
<dbReference type="Gene3D" id="2.20.25.240">
    <property type="match status" value="1"/>
</dbReference>
<name>A0AAV8VYT2_9CUCU</name>
<dbReference type="GO" id="GO:0008270">
    <property type="term" value="F:zinc ion binding"/>
    <property type="evidence" value="ECO:0007669"/>
    <property type="project" value="UniProtKB-KW"/>
</dbReference>
<evidence type="ECO:0000313" key="5">
    <source>
        <dbReference type="EMBL" id="KAJ8919040.1"/>
    </source>
</evidence>
<accession>A0AAV8VYT2</accession>
<evidence type="ECO:0000256" key="3">
    <source>
        <dbReference type="ARBA" id="ARBA00022833"/>
    </source>
</evidence>
<sequence length="141" mass="16258">MDNLRMEREPRKKRMSSRMRFVHQGFVYHNNVIAGSPPLRYLGCAEHKRSGCRARAMIPVDGLIHELKVTQPHNHPPDLNAEEKDAFIKELKAGVRSVSMENATLKKVYDTIAEVFPKGAKEIPFKSICSSLHRWRKNHEL</sequence>
<reference evidence="5 6" key="1">
    <citation type="journal article" date="2023" name="Insect Mol. Biol.">
        <title>Genome sequencing provides insights into the evolution of gene families encoding plant cell wall-degrading enzymes in longhorned beetles.</title>
        <authorList>
            <person name="Shin N.R."/>
            <person name="Okamura Y."/>
            <person name="Kirsch R."/>
            <person name="Pauchet Y."/>
        </authorList>
    </citation>
    <scope>NUCLEOTIDE SEQUENCE [LARGE SCALE GENOMIC DNA]</scope>
    <source>
        <strain evidence="5">EAD_L_NR</strain>
    </source>
</reference>
<gene>
    <name evidence="5" type="ORF">NQ315_016946</name>
</gene>
<evidence type="ECO:0000256" key="2">
    <source>
        <dbReference type="ARBA" id="ARBA00022771"/>
    </source>
</evidence>
<protein>
    <recommendedName>
        <fullName evidence="4">FLYWCH-type domain-containing protein</fullName>
    </recommendedName>
</protein>
<keyword evidence="2" id="KW-0863">Zinc-finger</keyword>
<proteinExistence type="predicted"/>
<dbReference type="InterPro" id="IPR007588">
    <property type="entry name" value="Znf_FLYWCH"/>
</dbReference>